<evidence type="ECO:0000313" key="1">
    <source>
        <dbReference type="EMBL" id="KAJ1175277.1"/>
    </source>
</evidence>
<dbReference type="PANTHER" id="PTHR37984">
    <property type="entry name" value="PROTEIN CBG26694"/>
    <property type="match status" value="1"/>
</dbReference>
<evidence type="ECO:0000313" key="2">
    <source>
        <dbReference type="Proteomes" id="UP001066276"/>
    </source>
</evidence>
<accession>A0AAV7THM1</accession>
<dbReference type="PANTHER" id="PTHR37984:SF11">
    <property type="entry name" value="INTEGRASE CATALYTIC DOMAIN-CONTAINING PROTEIN"/>
    <property type="match status" value="1"/>
</dbReference>
<dbReference type="SUPFAM" id="SSF56672">
    <property type="entry name" value="DNA/RNA polymerases"/>
    <property type="match status" value="1"/>
</dbReference>
<gene>
    <name evidence="1" type="ORF">NDU88_000565</name>
</gene>
<name>A0AAV7THM1_PLEWA</name>
<dbReference type="InterPro" id="IPR050951">
    <property type="entry name" value="Retrovirus_Pol_polyprotein"/>
</dbReference>
<organism evidence="1 2">
    <name type="scientific">Pleurodeles waltl</name>
    <name type="common">Iberian ribbed newt</name>
    <dbReference type="NCBI Taxonomy" id="8319"/>
    <lineage>
        <taxon>Eukaryota</taxon>
        <taxon>Metazoa</taxon>
        <taxon>Chordata</taxon>
        <taxon>Craniata</taxon>
        <taxon>Vertebrata</taxon>
        <taxon>Euteleostomi</taxon>
        <taxon>Amphibia</taxon>
        <taxon>Batrachia</taxon>
        <taxon>Caudata</taxon>
        <taxon>Salamandroidea</taxon>
        <taxon>Salamandridae</taxon>
        <taxon>Pleurodelinae</taxon>
        <taxon>Pleurodeles</taxon>
    </lineage>
</organism>
<protein>
    <recommendedName>
        <fullName evidence="3">Reverse transcriptase domain-containing protein</fullName>
    </recommendedName>
</protein>
<evidence type="ECO:0008006" key="3">
    <source>
        <dbReference type="Google" id="ProtNLM"/>
    </source>
</evidence>
<dbReference type="Gene3D" id="3.30.70.270">
    <property type="match status" value="1"/>
</dbReference>
<sequence>MLRVAHAHESTYGAVDLVAEFSQLFDGTGCLKNCLIFLHIEDSIQPVALRHCRVAFHLCPKVEEELRKLEPPDIIEWVDSPKPGVSPIVVALKPKQPGEHRICVDMFLPNLAFRCELHLTPIADDIVTKLSGSRWFSKVGLQAGYHQLMLDPELRVMTFSTHVGLKKVQMPQFWGA</sequence>
<keyword evidence="2" id="KW-1185">Reference proteome</keyword>
<dbReference type="EMBL" id="JANPWB010000006">
    <property type="protein sequence ID" value="KAJ1175277.1"/>
    <property type="molecule type" value="Genomic_DNA"/>
</dbReference>
<reference evidence="1" key="1">
    <citation type="journal article" date="2022" name="bioRxiv">
        <title>Sequencing and chromosome-scale assembly of the giantPleurodeles waltlgenome.</title>
        <authorList>
            <person name="Brown T."/>
            <person name="Elewa A."/>
            <person name="Iarovenko S."/>
            <person name="Subramanian E."/>
            <person name="Araus A.J."/>
            <person name="Petzold A."/>
            <person name="Susuki M."/>
            <person name="Suzuki K.-i.T."/>
            <person name="Hayashi T."/>
            <person name="Toyoda A."/>
            <person name="Oliveira C."/>
            <person name="Osipova E."/>
            <person name="Leigh N.D."/>
            <person name="Simon A."/>
            <person name="Yun M.H."/>
        </authorList>
    </citation>
    <scope>NUCLEOTIDE SEQUENCE</scope>
    <source>
        <strain evidence="1">20211129_DDA</strain>
        <tissue evidence="1">Liver</tissue>
    </source>
</reference>
<dbReference type="Gene3D" id="3.10.10.10">
    <property type="entry name" value="HIV Type 1 Reverse Transcriptase, subunit A, domain 1"/>
    <property type="match status" value="1"/>
</dbReference>
<proteinExistence type="predicted"/>
<dbReference type="AlphaFoldDB" id="A0AAV7THM1"/>
<comment type="caution">
    <text evidence="1">The sequence shown here is derived from an EMBL/GenBank/DDBJ whole genome shotgun (WGS) entry which is preliminary data.</text>
</comment>
<dbReference type="InterPro" id="IPR043502">
    <property type="entry name" value="DNA/RNA_pol_sf"/>
</dbReference>
<dbReference type="Proteomes" id="UP001066276">
    <property type="component" value="Chromosome 3_2"/>
</dbReference>
<dbReference type="InterPro" id="IPR043128">
    <property type="entry name" value="Rev_trsase/Diguanyl_cyclase"/>
</dbReference>